<protein>
    <submittedName>
        <fullName evidence="1">Uncharacterized protein</fullName>
    </submittedName>
</protein>
<sequence>MALAAPAGAETLVDAYGLGTHAPRPEVWTKIDDTLSVRAQIRDAEGRPVDHARRGAVLRLGLDAFVQPGAADRPLALSCAISFYDADGRAAPGSDTVPCYAGRLAAGTGRFRPLDLDFRFRNTAGDPAGTAAVVVRVTDTGTGEGITLAPTYRLED</sequence>
<evidence type="ECO:0000313" key="2">
    <source>
        <dbReference type="Proteomes" id="UP000279673"/>
    </source>
</evidence>
<dbReference type="EMBL" id="RCHI01000007">
    <property type="protein sequence ID" value="RLL65041.1"/>
    <property type="molecule type" value="Genomic_DNA"/>
</dbReference>
<gene>
    <name evidence="1" type="ORF">DYS74_09430</name>
</gene>
<name>A0A421BQ73_9RHOB</name>
<organism evidence="1 2">
    <name type="scientific">Paenirhodobacter hankyongi</name>
    <dbReference type="NCBI Taxonomy" id="2294033"/>
    <lineage>
        <taxon>Bacteria</taxon>
        <taxon>Pseudomonadati</taxon>
        <taxon>Pseudomonadota</taxon>
        <taxon>Alphaproteobacteria</taxon>
        <taxon>Rhodobacterales</taxon>
        <taxon>Rhodobacter group</taxon>
        <taxon>Paenirhodobacter</taxon>
    </lineage>
</organism>
<keyword evidence="2" id="KW-1185">Reference proteome</keyword>
<accession>A0A421BQ73</accession>
<reference evidence="1 2" key="1">
    <citation type="submission" date="2018-10" db="EMBL/GenBank/DDBJ databases">
        <title>Rhodobacter sp . BO-81.</title>
        <authorList>
            <person name="Im W.T."/>
        </authorList>
    </citation>
    <scope>NUCLEOTIDE SEQUENCE [LARGE SCALE GENOMIC DNA]</scope>
    <source>
        <strain evidence="1 2">BO-81</strain>
    </source>
</reference>
<comment type="caution">
    <text evidence="1">The sequence shown here is derived from an EMBL/GenBank/DDBJ whole genome shotgun (WGS) entry which is preliminary data.</text>
</comment>
<dbReference type="Proteomes" id="UP000279673">
    <property type="component" value="Unassembled WGS sequence"/>
</dbReference>
<evidence type="ECO:0000313" key="1">
    <source>
        <dbReference type="EMBL" id="RLL65041.1"/>
    </source>
</evidence>
<proteinExistence type="predicted"/>
<dbReference type="AlphaFoldDB" id="A0A421BQ73"/>